<dbReference type="AlphaFoldDB" id="A0A6F9DHE9"/>
<dbReference type="Gene3D" id="3.80.10.10">
    <property type="entry name" value="Ribonuclease Inhibitor"/>
    <property type="match status" value="1"/>
</dbReference>
<sequence length="231" mass="26216">MIKGAKTRELFKCTMQQYAIQCMLKAYSQDVDRLDLGPRLKLGDRGNNILLDLIKSKDLKEVNFADCKLRHEELFQIKQVLTDETTTIVFRNSLNIGIEGCALIKALLRRKQVDSLTIWDCGFTLTQLTMIVDSLIKMTGTVIEELNLRGTNIGQDGAILLKRLLLEKQVKKMDLGHCFLSTSHLECIIEGVSNMTGTMDVISLRGNLISRTDVDQFKLQTENKVIEVLFY</sequence>
<protein>
    <submittedName>
        <fullName evidence="1">Uncharacterized protein LOC100177463</fullName>
    </submittedName>
</protein>
<dbReference type="EMBL" id="LR786521">
    <property type="protein sequence ID" value="CAB3261842.1"/>
    <property type="molecule type" value="mRNA"/>
</dbReference>
<evidence type="ECO:0000313" key="1">
    <source>
        <dbReference type="EMBL" id="CAB3261842.1"/>
    </source>
</evidence>
<proteinExistence type="evidence at transcript level"/>
<name>A0A6F9DHE9_9ASCI</name>
<dbReference type="SUPFAM" id="SSF52047">
    <property type="entry name" value="RNI-like"/>
    <property type="match status" value="1"/>
</dbReference>
<organism evidence="1">
    <name type="scientific">Phallusia mammillata</name>
    <dbReference type="NCBI Taxonomy" id="59560"/>
    <lineage>
        <taxon>Eukaryota</taxon>
        <taxon>Metazoa</taxon>
        <taxon>Chordata</taxon>
        <taxon>Tunicata</taxon>
        <taxon>Ascidiacea</taxon>
        <taxon>Phlebobranchia</taxon>
        <taxon>Ascidiidae</taxon>
        <taxon>Phallusia</taxon>
    </lineage>
</organism>
<reference evidence="1" key="1">
    <citation type="submission" date="2020-04" db="EMBL/GenBank/DDBJ databases">
        <authorList>
            <person name="Neveu A P."/>
        </authorList>
    </citation>
    <scope>NUCLEOTIDE SEQUENCE</scope>
    <source>
        <tissue evidence="1">Whole embryo</tissue>
    </source>
</reference>
<accession>A0A6F9DHE9</accession>
<dbReference type="InterPro" id="IPR032675">
    <property type="entry name" value="LRR_dom_sf"/>
</dbReference>
<gene>
    <name evidence="1" type="primary">LOC100177463</name>
</gene>